<keyword evidence="3 10" id="KW-1134">Transmembrane beta strand</keyword>
<evidence type="ECO:0000256" key="4">
    <source>
        <dbReference type="ARBA" id="ARBA00022496"/>
    </source>
</evidence>
<dbReference type="InterPro" id="IPR023996">
    <property type="entry name" value="TonB-dep_OMP_SusC/RagA"/>
</dbReference>
<dbReference type="AlphaFoldDB" id="A0A7W6N018"/>
<comment type="caution">
    <text evidence="13">The sequence shown here is derived from an EMBL/GenBank/DDBJ whole genome shotgun (WGS) entry which is preliminary data.</text>
</comment>
<dbReference type="InterPro" id="IPR011662">
    <property type="entry name" value="Secretin/TonB_short_N"/>
</dbReference>
<dbReference type="Pfam" id="PF13715">
    <property type="entry name" value="CarbopepD_reg_2"/>
    <property type="match status" value="1"/>
</dbReference>
<dbReference type="GeneID" id="93103075"/>
<dbReference type="Gene3D" id="2.170.130.10">
    <property type="entry name" value="TonB-dependent receptor, plug domain"/>
    <property type="match status" value="1"/>
</dbReference>
<sequence length="1208" mass="136800">MREKIEKVMKLFWILMCVFTFSVSAESLAQQERVSLNLKDVAVRALFDEIQRQTNLYFVFNTELTDRLGQLSVNVKDETVENVLQQILKGTGLTYKFRGDLIVIQQEDKKEDVKKGKRIVGIVIDENSGDVLPGVTVKLCSESSVALGTATDYQGRFVLTLPVVKGALEFSFVGYETQKMNFTEKTDSLRVVLREKMNELEDVVVTGYQQIDRRHLTAAVTTVKMSDIDVPGVNRIDQMLEGRIPGMTFMQNSGQVGATPKLRIRGTSSILGNQEPLWVVDGIIQQDPVNIDPQQLNDLDFVNLLGNAIAGLNPDDVEQIDVLKDAAATALYGVRAANGVIVITTKKGKVGPPKLSYSLTGTFSTRPRYSDRGVNLMNSKERVDVSRELMERGVRYTGVYNSFTDWIGYEKAYLDYFKYGSISFNDFKERSAYYETLNTDWLDLLCRDVFSHNHSLSISGGNESAKYYASFGYANEEGNIKGEKNERYTASVRVTVQHKRLQMQFGVSGNVQDKTYNPSDLGIMNYAYNMTRAIPLYGEDGELYTYKKGNYPFNIIREMEESDYTINQRNASANAQVQYRFTDAFKLIGTASYSMGTSDDETWYGENSNYILKLKDANSSMTRSECPFGGELKTNSNRSSSYTFRVQADYSKFWDKNKDHFTNASIGWELSSSKYNTTANTERGYLKDRGMTFAALKGEDYSKYPKYFDWVIRNYPKYSKSLTNTTSFYLTLTYSYKDRYIFNVNSRADWSNAFGSRSNEKLFPVWSFSGRWNMTNDVVKNVSWINNLALRVSYGIQGNMQNNQPTQLIINKGGYDSSKGGYISTVEKFPNPDLKWEKTYSFNAGIDFSFLKDKIQGSISGYYKKTVDAFLSKTVCDVNGVTTYVVNSGNVENKGIELSLNFNPINRAVSANGKRGFVWRFDPQIGQTLNKLLNDRIKRKDKTLQDELTLSQFLNGSVQLSGTPLNTFFSFKYAGLDNQGKPTFKDLEADRAEELHEKYKNLSKKDVWLAVLDESGTRVPVLQGGFNNYFGYRSFSLTVNFSYSIGNKIRLLRIASGEYSAVSPKPMQNLRREFVNRWRNPGDEKITDIPALDIEGGQDKGWWNANKYKVEWEPSGSATIYSMYDDSDLRVASGNYLRLQSLSLRYLFPRALAKKLGFSSGYLSLSGSNLFTWCSKDLKGQSPEQSGTSSVVNISVRPKYSLNLNVVF</sequence>
<keyword evidence="8 10" id="KW-0472">Membrane</keyword>
<dbReference type="PROSITE" id="PS52016">
    <property type="entry name" value="TONB_DEPENDENT_REC_3"/>
    <property type="match status" value="1"/>
</dbReference>
<dbReference type="InterPro" id="IPR012910">
    <property type="entry name" value="Plug_dom"/>
</dbReference>
<dbReference type="SUPFAM" id="SSF49464">
    <property type="entry name" value="Carboxypeptidase regulatory domain-like"/>
    <property type="match status" value="1"/>
</dbReference>
<name>A0A7W6N018_9BACT</name>
<evidence type="ECO:0000256" key="10">
    <source>
        <dbReference type="PROSITE-ProRule" id="PRU01360"/>
    </source>
</evidence>
<keyword evidence="6" id="KW-0408">Iron</keyword>
<dbReference type="InterPro" id="IPR023997">
    <property type="entry name" value="TonB-dep_OMP_SusC/RagA_CS"/>
</dbReference>
<feature type="domain" description="Secretin/TonB short N-terminal" evidence="12">
    <location>
        <begin position="56"/>
        <end position="107"/>
    </location>
</feature>
<dbReference type="Pfam" id="PF07660">
    <property type="entry name" value="STN"/>
    <property type="match status" value="1"/>
</dbReference>
<dbReference type="NCBIfam" id="TIGR04056">
    <property type="entry name" value="OMP_RagA_SusC"/>
    <property type="match status" value="1"/>
</dbReference>
<evidence type="ECO:0000256" key="5">
    <source>
        <dbReference type="ARBA" id="ARBA00022692"/>
    </source>
</evidence>
<reference evidence="13 14" key="1">
    <citation type="submission" date="2020-08" db="EMBL/GenBank/DDBJ databases">
        <title>Genomic Encyclopedia of Type Strains, Phase IV (KMG-IV): sequencing the most valuable type-strain genomes for metagenomic binning, comparative biology and taxonomic classification.</title>
        <authorList>
            <person name="Goeker M."/>
        </authorList>
    </citation>
    <scope>NUCLEOTIDE SEQUENCE [LARGE SCALE GENOMIC DNA]</scope>
    <source>
        <strain evidence="13 14">DSM 105721</strain>
    </source>
</reference>
<accession>A0A7W6N018</accession>
<keyword evidence="4" id="KW-0406">Ion transport</keyword>
<keyword evidence="14" id="KW-1185">Reference proteome</keyword>
<evidence type="ECO:0000256" key="7">
    <source>
        <dbReference type="ARBA" id="ARBA00023077"/>
    </source>
</evidence>
<dbReference type="GO" id="GO:0009279">
    <property type="term" value="C:cell outer membrane"/>
    <property type="evidence" value="ECO:0007669"/>
    <property type="project" value="UniProtKB-SubCell"/>
</dbReference>
<dbReference type="Gene3D" id="2.40.170.20">
    <property type="entry name" value="TonB-dependent receptor, beta-barrel domain"/>
    <property type="match status" value="1"/>
</dbReference>
<evidence type="ECO:0000256" key="2">
    <source>
        <dbReference type="ARBA" id="ARBA00022448"/>
    </source>
</evidence>
<evidence type="ECO:0000313" key="13">
    <source>
        <dbReference type="EMBL" id="MBB4027545.1"/>
    </source>
</evidence>
<dbReference type="Proteomes" id="UP000546007">
    <property type="component" value="Unassembled WGS sequence"/>
</dbReference>
<protein>
    <submittedName>
        <fullName evidence="13">TonB-linked SusC/RagA family outer membrane protein</fullName>
    </submittedName>
</protein>
<evidence type="ECO:0000256" key="9">
    <source>
        <dbReference type="ARBA" id="ARBA00023237"/>
    </source>
</evidence>
<dbReference type="Gene3D" id="2.60.40.1120">
    <property type="entry name" value="Carboxypeptidase-like, regulatory domain"/>
    <property type="match status" value="1"/>
</dbReference>
<dbReference type="NCBIfam" id="TIGR04057">
    <property type="entry name" value="SusC_RagA_signa"/>
    <property type="match status" value="1"/>
</dbReference>
<evidence type="ECO:0000313" key="14">
    <source>
        <dbReference type="Proteomes" id="UP000546007"/>
    </source>
</evidence>
<keyword evidence="4" id="KW-0410">Iron transport</keyword>
<evidence type="ECO:0000256" key="8">
    <source>
        <dbReference type="ARBA" id="ARBA00023136"/>
    </source>
</evidence>
<evidence type="ECO:0000256" key="1">
    <source>
        <dbReference type="ARBA" id="ARBA00004571"/>
    </source>
</evidence>
<dbReference type="GO" id="GO:0006826">
    <property type="term" value="P:iron ion transport"/>
    <property type="evidence" value="ECO:0007669"/>
    <property type="project" value="UniProtKB-KW"/>
</dbReference>
<evidence type="ECO:0000256" key="3">
    <source>
        <dbReference type="ARBA" id="ARBA00022452"/>
    </source>
</evidence>
<dbReference type="InterPro" id="IPR037066">
    <property type="entry name" value="Plug_dom_sf"/>
</dbReference>
<keyword evidence="7 11" id="KW-0798">TonB box</keyword>
<dbReference type="Gene3D" id="3.55.50.30">
    <property type="match status" value="1"/>
</dbReference>
<keyword evidence="5 10" id="KW-0812">Transmembrane</keyword>
<evidence type="ECO:0000259" key="12">
    <source>
        <dbReference type="SMART" id="SM00965"/>
    </source>
</evidence>
<organism evidence="13 14">
    <name type="scientific">Butyricimonas faecihominis</name>
    <dbReference type="NCBI Taxonomy" id="1472416"/>
    <lineage>
        <taxon>Bacteria</taxon>
        <taxon>Pseudomonadati</taxon>
        <taxon>Bacteroidota</taxon>
        <taxon>Bacteroidia</taxon>
        <taxon>Bacteroidales</taxon>
        <taxon>Odoribacteraceae</taxon>
        <taxon>Butyricimonas</taxon>
    </lineage>
</organism>
<dbReference type="Pfam" id="PF07715">
    <property type="entry name" value="Plug"/>
    <property type="match status" value="1"/>
</dbReference>
<dbReference type="InterPro" id="IPR036942">
    <property type="entry name" value="Beta-barrel_TonB_sf"/>
</dbReference>
<dbReference type="SMART" id="SM00965">
    <property type="entry name" value="STN"/>
    <property type="match status" value="1"/>
</dbReference>
<dbReference type="RefSeq" id="WP_229783012.1">
    <property type="nucleotide sequence ID" value="NZ_AP028155.1"/>
</dbReference>
<keyword evidence="2 10" id="KW-0813">Transport</keyword>
<comment type="similarity">
    <text evidence="10 11">Belongs to the TonB-dependent receptor family.</text>
</comment>
<evidence type="ECO:0000256" key="6">
    <source>
        <dbReference type="ARBA" id="ARBA00023004"/>
    </source>
</evidence>
<dbReference type="EMBL" id="JACIES010000010">
    <property type="protein sequence ID" value="MBB4027545.1"/>
    <property type="molecule type" value="Genomic_DNA"/>
</dbReference>
<dbReference type="InterPro" id="IPR000531">
    <property type="entry name" value="Beta-barrel_TonB"/>
</dbReference>
<dbReference type="SUPFAM" id="SSF56935">
    <property type="entry name" value="Porins"/>
    <property type="match status" value="1"/>
</dbReference>
<comment type="subcellular location">
    <subcellularLocation>
        <location evidence="1 10">Cell outer membrane</location>
        <topology evidence="1 10">Multi-pass membrane protein</topology>
    </subcellularLocation>
</comment>
<keyword evidence="9 10" id="KW-0998">Cell outer membrane</keyword>
<evidence type="ECO:0000256" key="11">
    <source>
        <dbReference type="RuleBase" id="RU003357"/>
    </source>
</evidence>
<gene>
    <name evidence="13" type="ORF">GGR14_003357</name>
</gene>
<dbReference type="InterPro" id="IPR008969">
    <property type="entry name" value="CarboxyPept-like_regulatory"/>
</dbReference>
<dbReference type="Pfam" id="PF00593">
    <property type="entry name" value="TonB_dep_Rec_b-barrel"/>
    <property type="match status" value="1"/>
</dbReference>
<dbReference type="InterPro" id="IPR039426">
    <property type="entry name" value="TonB-dep_rcpt-like"/>
</dbReference>
<proteinExistence type="inferred from homology"/>